<gene>
    <name evidence="2" type="ORF">INT46_003438</name>
</gene>
<proteinExistence type="predicted"/>
<protein>
    <submittedName>
        <fullName evidence="2">Uncharacterized protein</fullName>
    </submittedName>
</protein>
<sequence length="268" mass="31241">MLSLYSIILLALFCCLLSINVNALPIQQQQQSVFAPLPSSSHENTIDAQEYSVYSSIIEYYENLIDSTLSSESEELLINLIHLPKESMKNILSLQAESMGFKTISEKQLNKMPSLVGKHIQAMNTHVYESIESIVNLYWPTVWNKKLLYADDQEDILSFLSAFNGIVAKNLIEQVDDYNLLEKVKQDMMALYEKEQEKSWFHWFSSTKEMILSNNDLLPETKEEANFLRQHVTDIRTNLLLELHLQFMDFFTRIQSDIIEQFVIYYQD</sequence>
<organism evidence="2 3">
    <name type="scientific">Mucor plumbeus</name>
    <dbReference type="NCBI Taxonomy" id="97098"/>
    <lineage>
        <taxon>Eukaryota</taxon>
        <taxon>Fungi</taxon>
        <taxon>Fungi incertae sedis</taxon>
        <taxon>Mucoromycota</taxon>
        <taxon>Mucoromycotina</taxon>
        <taxon>Mucoromycetes</taxon>
        <taxon>Mucorales</taxon>
        <taxon>Mucorineae</taxon>
        <taxon>Mucoraceae</taxon>
        <taxon>Mucor</taxon>
    </lineage>
</organism>
<evidence type="ECO:0000313" key="3">
    <source>
        <dbReference type="Proteomes" id="UP000650833"/>
    </source>
</evidence>
<reference evidence="2" key="1">
    <citation type="submission" date="2020-12" db="EMBL/GenBank/DDBJ databases">
        <title>Metabolic potential, ecology and presence of endohyphal bacteria is reflected in genomic diversity of Mucoromycotina.</title>
        <authorList>
            <person name="Muszewska A."/>
            <person name="Okrasinska A."/>
            <person name="Steczkiewicz K."/>
            <person name="Drgas O."/>
            <person name="Orlowska M."/>
            <person name="Perlinska-Lenart U."/>
            <person name="Aleksandrzak-Piekarczyk T."/>
            <person name="Szatraj K."/>
            <person name="Zielenkiewicz U."/>
            <person name="Pilsyk S."/>
            <person name="Malc E."/>
            <person name="Mieczkowski P."/>
            <person name="Kruszewska J.S."/>
            <person name="Biernat P."/>
            <person name="Pawlowska J."/>
        </authorList>
    </citation>
    <scope>NUCLEOTIDE SEQUENCE</scope>
    <source>
        <strain evidence="2">CBS 226.32</strain>
    </source>
</reference>
<dbReference type="EMBL" id="JAEPRC010000507">
    <property type="protein sequence ID" value="KAG2195796.1"/>
    <property type="molecule type" value="Genomic_DNA"/>
</dbReference>
<dbReference type="AlphaFoldDB" id="A0A8H7QQF2"/>
<keyword evidence="3" id="KW-1185">Reference proteome</keyword>
<feature type="signal peptide" evidence="1">
    <location>
        <begin position="1"/>
        <end position="23"/>
    </location>
</feature>
<name>A0A8H7QQF2_9FUNG</name>
<comment type="caution">
    <text evidence="2">The sequence shown here is derived from an EMBL/GenBank/DDBJ whole genome shotgun (WGS) entry which is preliminary data.</text>
</comment>
<accession>A0A8H7QQF2</accession>
<dbReference type="Proteomes" id="UP000650833">
    <property type="component" value="Unassembled WGS sequence"/>
</dbReference>
<evidence type="ECO:0000256" key="1">
    <source>
        <dbReference type="SAM" id="SignalP"/>
    </source>
</evidence>
<dbReference type="OrthoDB" id="2250996at2759"/>
<evidence type="ECO:0000313" key="2">
    <source>
        <dbReference type="EMBL" id="KAG2195796.1"/>
    </source>
</evidence>
<feature type="chain" id="PRO_5034485840" evidence="1">
    <location>
        <begin position="24"/>
        <end position="268"/>
    </location>
</feature>
<keyword evidence="1" id="KW-0732">Signal</keyword>